<dbReference type="AlphaFoldDB" id="A0A5E4ALW2"/>
<evidence type="ECO:0000256" key="1">
    <source>
        <dbReference type="SAM" id="MobiDB-lite"/>
    </source>
</evidence>
<accession>A0A5E4ALW2</accession>
<organism evidence="2 3">
    <name type="scientific">Marmota monax</name>
    <name type="common">Woodchuck</name>
    <dbReference type="NCBI Taxonomy" id="9995"/>
    <lineage>
        <taxon>Eukaryota</taxon>
        <taxon>Metazoa</taxon>
        <taxon>Chordata</taxon>
        <taxon>Craniata</taxon>
        <taxon>Vertebrata</taxon>
        <taxon>Euteleostomi</taxon>
        <taxon>Mammalia</taxon>
        <taxon>Eutheria</taxon>
        <taxon>Euarchontoglires</taxon>
        <taxon>Glires</taxon>
        <taxon>Rodentia</taxon>
        <taxon>Sciuromorpha</taxon>
        <taxon>Sciuridae</taxon>
        <taxon>Xerinae</taxon>
        <taxon>Marmotini</taxon>
        <taxon>Marmota</taxon>
    </lineage>
</organism>
<gene>
    <name evidence="2" type="ORF">MONAX_5E001957</name>
</gene>
<keyword evidence="3" id="KW-1185">Reference proteome</keyword>
<dbReference type="Proteomes" id="UP000335636">
    <property type="component" value="Unassembled WGS sequence"/>
</dbReference>
<sequence>PVPALEPHDPRPAARSADLARSPAPRPPPCFRSPGSASCAPRRSSSGREVMLGADYHEKGCAWKSLLHATVNLTKGEGGGGKGPCGSHQKTWSKLEATKAQGGGFRLNLEGWGLWVRTPAASPGN</sequence>
<feature type="compositionally biased region" description="Basic and acidic residues" evidence="1">
    <location>
        <begin position="1"/>
        <end position="12"/>
    </location>
</feature>
<evidence type="ECO:0000313" key="2">
    <source>
        <dbReference type="EMBL" id="VTJ58397.1"/>
    </source>
</evidence>
<protein>
    <submittedName>
        <fullName evidence="2">Uncharacterized protein</fullName>
    </submittedName>
</protein>
<feature type="non-terminal residue" evidence="2">
    <location>
        <position position="1"/>
    </location>
</feature>
<dbReference type="EMBL" id="CABDUW010000100">
    <property type="protein sequence ID" value="VTJ58397.1"/>
    <property type="molecule type" value="Genomic_DNA"/>
</dbReference>
<evidence type="ECO:0000313" key="3">
    <source>
        <dbReference type="Proteomes" id="UP000335636"/>
    </source>
</evidence>
<proteinExistence type="predicted"/>
<comment type="caution">
    <text evidence="2">The sequence shown here is derived from an EMBL/GenBank/DDBJ whole genome shotgun (WGS) entry which is preliminary data.</text>
</comment>
<name>A0A5E4ALW2_MARMO</name>
<reference evidence="2" key="1">
    <citation type="submission" date="2019-04" db="EMBL/GenBank/DDBJ databases">
        <authorList>
            <person name="Alioto T."/>
            <person name="Alioto T."/>
        </authorList>
    </citation>
    <scope>NUCLEOTIDE SEQUENCE [LARGE SCALE GENOMIC DNA]</scope>
</reference>
<feature type="region of interest" description="Disordered" evidence="1">
    <location>
        <begin position="1"/>
        <end position="46"/>
    </location>
</feature>
<feature type="compositionally biased region" description="Low complexity" evidence="1">
    <location>
        <begin position="13"/>
        <end position="23"/>
    </location>
</feature>